<gene>
    <name evidence="1" type="ORF">GCM10009690_29770</name>
</gene>
<organism evidence="1 2">
    <name type="scientific">Brevibacterium permense</name>
    <dbReference type="NCBI Taxonomy" id="234834"/>
    <lineage>
        <taxon>Bacteria</taxon>
        <taxon>Bacillati</taxon>
        <taxon>Actinomycetota</taxon>
        <taxon>Actinomycetes</taxon>
        <taxon>Micrococcales</taxon>
        <taxon>Brevibacteriaceae</taxon>
        <taxon>Brevibacterium</taxon>
    </lineage>
</organism>
<reference evidence="1 2" key="1">
    <citation type="journal article" date="2019" name="Int. J. Syst. Evol. Microbiol.">
        <title>The Global Catalogue of Microorganisms (GCM) 10K type strain sequencing project: providing services to taxonomists for standard genome sequencing and annotation.</title>
        <authorList>
            <consortium name="The Broad Institute Genomics Platform"/>
            <consortium name="The Broad Institute Genome Sequencing Center for Infectious Disease"/>
            <person name="Wu L."/>
            <person name="Ma J."/>
        </authorList>
    </citation>
    <scope>NUCLEOTIDE SEQUENCE [LARGE SCALE GENOMIC DNA]</scope>
    <source>
        <strain evidence="1 2">JCM 13318</strain>
    </source>
</reference>
<name>A0ABN2ARP1_9MICO</name>
<keyword evidence="2" id="KW-1185">Reference proteome</keyword>
<evidence type="ECO:0008006" key="3">
    <source>
        <dbReference type="Google" id="ProtNLM"/>
    </source>
</evidence>
<accession>A0ABN2ARP1</accession>
<sequence length="61" mass="6276">MFRKSVATLIDAEATLEPAAAVLGHSGTGVTSAHYVAKAATAPDMSSILDQFGRNAKEKDG</sequence>
<comment type="caution">
    <text evidence="1">The sequence shown here is derived from an EMBL/GenBank/DDBJ whole genome shotgun (WGS) entry which is preliminary data.</text>
</comment>
<protein>
    <recommendedName>
        <fullName evidence="3">Integrase</fullName>
    </recommendedName>
</protein>
<evidence type="ECO:0000313" key="2">
    <source>
        <dbReference type="Proteomes" id="UP001500177"/>
    </source>
</evidence>
<proteinExistence type="predicted"/>
<dbReference type="Proteomes" id="UP001500177">
    <property type="component" value="Unassembled WGS sequence"/>
</dbReference>
<dbReference type="EMBL" id="BAAALX010000017">
    <property type="protein sequence ID" value="GAA1524390.1"/>
    <property type="molecule type" value="Genomic_DNA"/>
</dbReference>
<evidence type="ECO:0000313" key="1">
    <source>
        <dbReference type="EMBL" id="GAA1524390.1"/>
    </source>
</evidence>